<dbReference type="NCBIfam" id="TIGR02359">
    <property type="entry name" value="thiW"/>
    <property type="match status" value="1"/>
</dbReference>
<feature type="transmembrane region" description="Helical" evidence="1">
    <location>
        <begin position="6"/>
        <end position="27"/>
    </location>
</feature>
<feature type="transmembrane region" description="Helical" evidence="1">
    <location>
        <begin position="71"/>
        <end position="90"/>
    </location>
</feature>
<evidence type="ECO:0000313" key="2">
    <source>
        <dbReference type="EMBL" id="SFQ02299.1"/>
    </source>
</evidence>
<dbReference type="InterPro" id="IPR012652">
    <property type="entry name" value="ThiW"/>
</dbReference>
<dbReference type="PIRSF" id="PIRSF024534">
    <property type="entry name" value="ThiW"/>
    <property type="match status" value="1"/>
</dbReference>
<protein>
    <submittedName>
        <fullName evidence="2">Energy coupling factor transporter S component ThiW</fullName>
    </submittedName>
</protein>
<dbReference type="Proteomes" id="UP000198734">
    <property type="component" value="Unassembled WGS sequence"/>
</dbReference>
<keyword evidence="3" id="KW-1185">Reference proteome</keyword>
<accession>A0A1I5V451</accession>
<sequence>MKSQKLVLMAMFVSIGVLGSAFIWFPAGIAKAYPIQHAINVLSAVFLGPIGAVGVALMTAVIRIFTGTGSLLAIPGGIIGALLAGVLYKITGRVGMAVVGEIVGTGLLASLVAVPYAKVFMGSEFGALFFVPAFFASSLSGALIAWIIAKRIERSSIRLVDHSLK</sequence>
<organism evidence="2 3">
    <name type="scientific">Psychrobacillus psychrotolerans</name>
    <dbReference type="NCBI Taxonomy" id="126156"/>
    <lineage>
        <taxon>Bacteria</taxon>
        <taxon>Bacillati</taxon>
        <taxon>Bacillota</taxon>
        <taxon>Bacilli</taxon>
        <taxon>Bacillales</taxon>
        <taxon>Bacillaceae</taxon>
        <taxon>Psychrobacillus</taxon>
    </lineage>
</organism>
<keyword evidence="1" id="KW-0812">Transmembrane</keyword>
<feature type="transmembrane region" description="Helical" evidence="1">
    <location>
        <begin position="97"/>
        <end position="117"/>
    </location>
</feature>
<feature type="transmembrane region" description="Helical" evidence="1">
    <location>
        <begin position="39"/>
        <end position="65"/>
    </location>
</feature>
<keyword evidence="1" id="KW-1133">Transmembrane helix</keyword>
<evidence type="ECO:0000313" key="3">
    <source>
        <dbReference type="Proteomes" id="UP000198734"/>
    </source>
</evidence>
<reference evidence="3" key="1">
    <citation type="submission" date="2016-10" db="EMBL/GenBank/DDBJ databases">
        <authorList>
            <person name="Varghese N."/>
            <person name="Submissions S."/>
        </authorList>
    </citation>
    <scope>NUCLEOTIDE SEQUENCE [LARGE SCALE GENOMIC DNA]</scope>
    <source>
        <strain evidence="3">DSM 11706</strain>
    </source>
</reference>
<gene>
    <name evidence="2" type="ORF">SAMN05421670_0661</name>
</gene>
<dbReference type="OrthoDB" id="5516776at2"/>
<dbReference type="EMBL" id="FOXU01000001">
    <property type="protein sequence ID" value="SFQ02299.1"/>
    <property type="molecule type" value="Genomic_DNA"/>
</dbReference>
<name>A0A1I5V451_9BACI</name>
<proteinExistence type="predicted"/>
<dbReference type="Gene3D" id="1.10.1760.20">
    <property type="match status" value="1"/>
</dbReference>
<dbReference type="Pfam" id="PF09512">
    <property type="entry name" value="ThiW"/>
    <property type="match status" value="1"/>
</dbReference>
<dbReference type="RefSeq" id="WP_093534156.1">
    <property type="nucleotide sequence ID" value="NZ_FOXU01000001.1"/>
</dbReference>
<keyword evidence="1" id="KW-0472">Membrane</keyword>
<dbReference type="AlphaFoldDB" id="A0A1I5V451"/>
<feature type="transmembrane region" description="Helical" evidence="1">
    <location>
        <begin position="129"/>
        <end position="149"/>
    </location>
</feature>
<dbReference type="STRING" id="126156.SAMN05421670_0661"/>
<evidence type="ECO:0000256" key="1">
    <source>
        <dbReference type="SAM" id="Phobius"/>
    </source>
</evidence>